<gene>
    <name evidence="2" type="ORF">R3P82_02595</name>
</gene>
<comment type="caution">
    <text evidence="2">The sequence shown here is derived from an EMBL/GenBank/DDBJ whole genome shotgun (WGS) entry which is preliminary data.</text>
</comment>
<dbReference type="AlphaFoldDB" id="A0AAE4QVM4"/>
<feature type="transmembrane region" description="Helical" evidence="1">
    <location>
        <begin position="112"/>
        <end position="132"/>
    </location>
</feature>
<name>A0AAE4QVM4_9ACTN</name>
<evidence type="ECO:0000313" key="3">
    <source>
        <dbReference type="Proteomes" id="UP001185873"/>
    </source>
</evidence>
<dbReference type="RefSeq" id="WP_317468439.1">
    <property type="nucleotide sequence ID" value="NZ_JAWLKJ010000001.1"/>
</dbReference>
<dbReference type="Proteomes" id="UP001185873">
    <property type="component" value="Unassembled WGS sequence"/>
</dbReference>
<feature type="transmembrane region" description="Helical" evidence="1">
    <location>
        <begin position="83"/>
        <end position="100"/>
    </location>
</feature>
<dbReference type="EMBL" id="JAWLKJ010000001">
    <property type="protein sequence ID" value="MDV6297993.1"/>
    <property type="molecule type" value="Genomic_DNA"/>
</dbReference>
<feature type="transmembrane region" description="Helical" evidence="1">
    <location>
        <begin position="53"/>
        <end position="71"/>
    </location>
</feature>
<accession>A0AAE4QVM4</accession>
<sequence length="142" mass="14579">MTAAAQGAQGASVVPRARATSVAELGTALVLLAIGAVASCVLASAWLTMYVGLVPVPISVLAAGAWSLFLVRVGSMWSQRKIVAAFPALVWILTLVAINLGPGGDMPVPIGLRGLALLVFGGLVPLWMATLWPSPASDAHRR</sequence>
<organism evidence="2 3">
    <name type="scientific">Dietzia maris</name>
    <dbReference type="NCBI Taxonomy" id="37915"/>
    <lineage>
        <taxon>Bacteria</taxon>
        <taxon>Bacillati</taxon>
        <taxon>Actinomycetota</taxon>
        <taxon>Actinomycetes</taxon>
        <taxon>Mycobacteriales</taxon>
        <taxon>Dietziaceae</taxon>
        <taxon>Dietzia</taxon>
    </lineage>
</organism>
<reference evidence="2" key="1">
    <citation type="submission" date="2023-10" db="EMBL/GenBank/DDBJ databases">
        <title>Development of a sustainable strategy for remediation of hydrocarbon-contaminated territories based on the waste exchange concept.</title>
        <authorList>
            <person name="Krivoruchko A."/>
        </authorList>
    </citation>
    <scope>NUCLEOTIDE SEQUENCE</scope>
    <source>
        <strain evidence="2">IEGM 1175</strain>
    </source>
</reference>
<keyword evidence="1" id="KW-1133">Transmembrane helix</keyword>
<keyword evidence="1" id="KW-0472">Membrane</keyword>
<evidence type="ECO:0000313" key="2">
    <source>
        <dbReference type="EMBL" id="MDV6297993.1"/>
    </source>
</evidence>
<evidence type="ECO:0000256" key="1">
    <source>
        <dbReference type="SAM" id="Phobius"/>
    </source>
</evidence>
<proteinExistence type="predicted"/>
<keyword evidence="1" id="KW-0812">Transmembrane</keyword>
<protein>
    <submittedName>
        <fullName evidence="2">Uncharacterized protein</fullName>
    </submittedName>
</protein>
<feature type="transmembrane region" description="Helical" evidence="1">
    <location>
        <begin position="25"/>
        <end position="47"/>
    </location>
</feature>